<dbReference type="GO" id="GO:0051604">
    <property type="term" value="P:protein maturation"/>
    <property type="evidence" value="ECO:0007669"/>
    <property type="project" value="UniProtKB-UniRule"/>
</dbReference>
<dbReference type="EMBL" id="RFAQ01000001">
    <property type="protein sequence ID" value="RMD05067.1"/>
    <property type="molecule type" value="Genomic_DNA"/>
</dbReference>
<keyword evidence="2 3" id="KW-0456">Lyase</keyword>
<dbReference type="GO" id="GO:0016151">
    <property type="term" value="F:nickel cation binding"/>
    <property type="evidence" value="ECO:0007669"/>
    <property type="project" value="UniProtKB-UniRule"/>
</dbReference>
<dbReference type="AlphaFoldDB" id="A0A3M0T358"/>
<reference evidence="4 5" key="1">
    <citation type="submission" date="2018-10" db="EMBL/GenBank/DDBJ databases">
        <title>Genome-centric metagenomics revealed C2 chemical producing, CO utilizing Clostridium with novel acetogenic gene cluster.</title>
        <authorList>
            <person name="Kang H."/>
            <person name="Park B."/>
            <person name="Choi I.G."/>
            <person name="Chang I.S."/>
        </authorList>
    </citation>
    <scope>NUCLEOTIDE SEQUENCE [LARGE SCALE GENOMIC DNA]</scope>
    <source>
        <strain evidence="4 5">H21-9</strain>
    </source>
</reference>
<accession>A0A3M0T358</accession>
<comment type="caution">
    <text evidence="4">The sequence shown here is derived from an EMBL/GenBank/DDBJ whole genome shotgun (WGS) entry which is preliminary data.</text>
</comment>
<evidence type="ECO:0000256" key="2">
    <source>
        <dbReference type="ARBA" id="ARBA00023239"/>
    </source>
</evidence>
<dbReference type="PANTHER" id="PTHR36566:SF1">
    <property type="entry name" value="PYRIDINIUM-3,5-BISTHIOCARBOXYLIC ACID MONONUCLEOTIDE NICKEL INSERTION PROTEIN"/>
    <property type="match status" value="1"/>
</dbReference>
<evidence type="ECO:0000256" key="1">
    <source>
        <dbReference type="ARBA" id="ARBA00022596"/>
    </source>
</evidence>
<organism evidence="4 5">
    <name type="scientific">Clostridium autoethanogenum</name>
    <dbReference type="NCBI Taxonomy" id="84023"/>
    <lineage>
        <taxon>Bacteria</taxon>
        <taxon>Bacillati</taxon>
        <taxon>Bacillota</taxon>
        <taxon>Clostridia</taxon>
        <taxon>Eubacteriales</taxon>
        <taxon>Clostridiaceae</taxon>
        <taxon>Clostridium</taxon>
    </lineage>
</organism>
<name>A0A3M0T358_9CLOT</name>
<dbReference type="Pfam" id="PF01969">
    <property type="entry name" value="Ni_insertion"/>
    <property type="match status" value="1"/>
</dbReference>
<comment type="function">
    <text evidence="3">Involved in the biosynthesis of a nickel-pincer cofactor ((SCS)Ni(II) pincer complex). Binds Ni(2+), and functions in nickel delivery to pyridinium-3,5-bisthiocarboxylic acid mononucleotide (P2TMN), to form the mature cofactor. Is thus probably required for the activation of nickel-pincer cofactor-dependent enzymes.</text>
</comment>
<dbReference type="InterPro" id="IPR002822">
    <property type="entry name" value="Ni_insertion"/>
</dbReference>
<gene>
    <name evidence="3 4" type="primary">larC</name>
    <name evidence="4" type="ORF">D9O40_01245</name>
</gene>
<keyword evidence="1 3" id="KW-0533">Nickel</keyword>
<dbReference type="PANTHER" id="PTHR36566">
    <property type="entry name" value="NICKEL INSERTION PROTEIN-RELATED"/>
    <property type="match status" value="1"/>
</dbReference>
<dbReference type="GO" id="GO:0016829">
    <property type="term" value="F:lyase activity"/>
    <property type="evidence" value="ECO:0007669"/>
    <property type="project" value="UniProtKB-UniRule"/>
</dbReference>
<dbReference type="Gene3D" id="3.30.70.1380">
    <property type="entry name" value="Transcriptional regulatory protein pf0864 domain like"/>
    <property type="match status" value="1"/>
</dbReference>
<evidence type="ECO:0000313" key="5">
    <source>
        <dbReference type="Proteomes" id="UP000277999"/>
    </source>
</evidence>
<protein>
    <recommendedName>
        <fullName evidence="3">Pyridinium-3,5-bisthiocarboxylic acid mononucleotide nickel insertion protein</fullName>
        <shortName evidence="3">P2TMN nickel insertion protein</shortName>
        <ecNumber evidence="3">4.99.1.12</ecNumber>
    </recommendedName>
    <alternativeName>
        <fullName evidence="3">Nickel-pincer cofactor biosynthesis protein LarC</fullName>
    </alternativeName>
</protein>
<sequence length="426" mass="48097">MMKILYYDCFSGISGDMNLGALIDAGVDKDYLTFELAKLNIDGYEINIKKDIKNGISGTKVDVVLKNNSVCAHHHRNLEYIENMISSSSLSSRVREISKGIFKKVAQAEAKVHSKPINEVHFHEVGAVDSIVDIVGAAICFDYLDVDKVEASKVEVGSGFVKCAHGILPVPAPATAEILKNVPIESKVNFEATTPTGAAILSYLCSNFTSDKNFKVTKIGYGIGSKDNDDIPNVLRVFIGEPISYEKNNHKNCYWNKDEKTEYILNRRNMDKSSFKDEVGCIKEEAQVIECNIDDMNPEKYQYIIDKLLQIGALDAYLTPIIMKKGRPAVKLSALYKDEAEEEIRDIILTETTTLGFRKYKVERNMLYRDFTKVVTKYGQVNVKNAYYKGKKIKSKIEYEDCKKLALKNKISIDEIYREVMSKTFK</sequence>
<dbReference type="Proteomes" id="UP000277999">
    <property type="component" value="Unassembled WGS sequence"/>
</dbReference>
<dbReference type="HAMAP" id="MF_01074">
    <property type="entry name" value="LarC"/>
    <property type="match status" value="1"/>
</dbReference>
<dbReference type="EC" id="4.99.1.12" evidence="3"/>
<dbReference type="Gene3D" id="3.10.20.300">
    <property type="entry name" value="mk0293 like domain"/>
    <property type="match status" value="1"/>
</dbReference>
<comment type="similarity">
    <text evidence="3">Belongs to the LarC family.</text>
</comment>
<evidence type="ECO:0000313" key="4">
    <source>
        <dbReference type="EMBL" id="RMD05067.1"/>
    </source>
</evidence>
<evidence type="ECO:0000256" key="3">
    <source>
        <dbReference type="HAMAP-Rule" id="MF_01074"/>
    </source>
</evidence>
<proteinExistence type="inferred from homology"/>
<comment type="catalytic activity">
    <reaction evidence="3">
        <text>Ni(II)-pyridinium-3,5-bisthiocarboxylate mononucleotide = pyridinium-3,5-bisthiocarboxylate mononucleotide + Ni(2+)</text>
        <dbReference type="Rhea" id="RHEA:54784"/>
        <dbReference type="ChEBI" id="CHEBI:49786"/>
        <dbReference type="ChEBI" id="CHEBI:137372"/>
        <dbReference type="ChEBI" id="CHEBI:137373"/>
        <dbReference type="EC" id="4.99.1.12"/>
    </reaction>
</comment>
<dbReference type="NCBIfam" id="TIGR00299">
    <property type="entry name" value="nickel pincer cofactor biosynthesis protein LarC"/>
    <property type="match status" value="1"/>
</dbReference>